<feature type="coiled-coil region" evidence="1">
    <location>
        <begin position="36"/>
        <end position="63"/>
    </location>
</feature>
<keyword evidence="1" id="KW-0175">Coiled coil</keyword>
<name>A0A377GW99_9FUSO</name>
<evidence type="ECO:0000313" key="4">
    <source>
        <dbReference type="Proteomes" id="UP000255328"/>
    </source>
</evidence>
<organism evidence="3 4">
    <name type="scientific">Fusobacterium necrogenes</name>
    <dbReference type="NCBI Taxonomy" id="858"/>
    <lineage>
        <taxon>Bacteria</taxon>
        <taxon>Fusobacteriati</taxon>
        <taxon>Fusobacteriota</taxon>
        <taxon>Fusobacteriia</taxon>
        <taxon>Fusobacteriales</taxon>
        <taxon>Fusobacteriaceae</taxon>
        <taxon>Fusobacterium</taxon>
    </lineage>
</organism>
<dbReference type="InterPro" id="IPR053136">
    <property type="entry name" value="UTP_pyrophosphatase-like"/>
</dbReference>
<dbReference type="Pfam" id="PF01863">
    <property type="entry name" value="YgjP-like"/>
    <property type="match status" value="1"/>
</dbReference>
<dbReference type="Proteomes" id="UP000255328">
    <property type="component" value="Unassembled WGS sequence"/>
</dbReference>
<dbReference type="OrthoDB" id="9811177at2"/>
<accession>A0A377GW99</accession>
<dbReference type="AlphaFoldDB" id="A0A377GW99"/>
<gene>
    <name evidence="3" type="ORF">NCTC10723_00471</name>
</gene>
<dbReference type="Gene3D" id="3.30.2010.10">
    <property type="entry name" value="Metalloproteases ('zincins'), catalytic domain"/>
    <property type="match status" value="1"/>
</dbReference>
<protein>
    <submittedName>
        <fullName evidence="3">Protein of uncharacterized function DUF45</fullName>
    </submittedName>
</protein>
<dbReference type="CDD" id="cd07344">
    <property type="entry name" value="M48_yhfN_like"/>
    <property type="match status" value="1"/>
</dbReference>
<dbReference type="InterPro" id="IPR002725">
    <property type="entry name" value="YgjP-like_metallopeptidase"/>
</dbReference>
<evidence type="ECO:0000259" key="2">
    <source>
        <dbReference type="Pfam" id="PF01863"/>
    </source>
</evidence>
<evidence type="ECO:0000256" key="1">
    <source>
        <dbReference type="SAM" id="Coils"/>
    </source>
</evidence>
<dbReference type="PANTHER" id="PTHR30399:SF1">
    <property type="entry name" value="UTP PYROPHOSPHATASE"/>
    <property type="match status" value="1"/>
</dbReference>
<sequence length="217" mass="26349">MKIKITRKKMKNITIRINSDGEVLVSAPIKVPNSYIESLLKEKEKWIREKIALIEERKKLETKFEEGDKFYYLGFPYIIKIEISPQERCEIKDNNFIISLKENSFEKRKKLINQWIYDNFYPYVINRTMEIGKSIGYSPKVIKFRDMKTRWGSCNTLSRSITFNHQLYKKSKDIIDYVILHELSHIPYPHHQKEFWDFVEKYMPSWKEKRKQLRNNI</sequence>
<reference evidence="3 4" key="1">
    <citation type="submission" date="2018-06" db="EMBL/GenBank/DDBJ databases">
        <authorList>
            <consortium name="Pathogen Informatics"/>
            <person name="Doyle S."/>
        </authorList>
    </citation>
    <scope>NUCLEOTIDE SEQUENCE [LARGE SCALE GENOMIC DNA]</scope>
    <source>
        <strain evidence="3 4">NCTC10723</strain>
    </source>
</reference>
<feature type="domain" description="YgjP-like metallopeptidase" evidence="2">
    <location>
        <begin position="11"/>
        <end position="215"/>
    </location>
</feature>
<dbReference type="PANTHER" id="PTHR30399">
    <property type="entry name" value="UNCHARACTERIZED PROTEIN YGJP"/>
    <property type="match status" value="1"/>
</dbReference>
<dbReference type="EMBL" id="UGGU01000003">
    <property type="protein sequence ID" value="STO31032.1"/>
    <property type="molecule type" value="Genomic_DNA"/>
</dbReference>
<proteinExistence type="predicted"/>
<evidence type="ECO:0000313" key="3">
    <source>
        <dbReference type="EMBL" id="STO31032.1"/>
    </source>
</evidence>
<keyword evidence="4" id="KW-1185">Reference proteome</keyword>